<comment type="similarity">
    <text evidence="1 7">Belongs to the EF-1-beta/EF-1-delta family.</text>
</comment>
<accession>A0AAD9ES44</accession>
<dbReference type="SMART" id="SM01182">
    <property type="entry name" value="EF-1_beta_acid"/>
    <property type="match status" value="1"/>
</dbReference>
<dbReference type="GO" id="GO:0005085">
    <property type="term" value="F:guanyl-nucleotide exchange factor activity"/>
    <property type="evidence" value="ECO:0007669"/>
    <property type="project" value="TreeGrafter"/>
</dbReference>
<evidence type="ECO:0000256" key="6">
    <source>
        <dbReference type="ARBA" id="ARBA00093529"/>
    </source>
</evidence>
<evidence type="ECO:0000256" key="3">
    <source>
        <dbReference type="ARBA" id="ARBA00022768"/>
    </source>
</evidence>
<sequence length="215" mass="23419">MGFGDLRAASGLKVLNGFLSERSYIEGYVPSQADVAVFDSLSGAPSADLVHVLRCLPGVKKPLGQYGPPGLADTTSGSAPSAAKEEEDDDDIDLFGSDEEEDEEAERLKEERLAQYAAKKSKKPTIIAKSSLLLDVKPWDDETDMKQLEALVRSISMEGLLWGQSKLLPVGYGIQKLQINCVIEDDKVGTDMLEEQITAFEDFVQSMDVAAFNKI</sequence>
<proteinExistence type="inferred from homology"/>
<dbReference type="PROSITE" id="PS00824">
    <property type="entry name" value="EF1BD_1"/>
    <property type="match status" value="1"/>
</dbReference>
<evidence type="ECO:0000256" key="2">
    <source>
        <dbReference type="ARBA" id="ARBA00017600"/>
    </source>
</evidence>
<dbReference type="PROSITE" id="PS00825">
    <property type="entry name" value="EF1BD_2"/>
    <property type="match status" value="1"/>
</dbReference>
<dbReference type="SUPFAM" id="SSF47616">
    <property type="entry name" value="GST C-terminal domain-like"/>
    <property type="match status" value="1"/>
</dbReference>
<reference evidence="11" key="1">
    <citation type="submission" date="2023-04" db="EMBL/GenBank/DDBJ databases">
        <title>Chromosome-level genome of Chaenocephalus aceratus.</title>
        <authorList>
            <person name="Park H."/>
        </authorList>
    </citation>
    <scope>NUCLEOTIDE SEQUENCE</scope>
    <source>
        <strain evidence="11">DE</strain>
        <tissue evidence="11">Muscle</tissue>
    </source>
</reference>
<feature type="compositionally biased region" description="Acidic residues" evidence="8">
    <location>
        <begin position="85"/>
        <end position="102"/>
    </location>
</feature>
<evidence type="ECO:0000256" key="7">
    <source>
        <dbReference type="RuleBase" id="RU003791"/>
    </source>
</evidence>
<dbReference type="InterPro" id="IPR036282">
    <property type="entry name" value="Glutathione-S-Trfase_C_sf"/>
</dbReference>
<dbReference type="SMART" id="SM00888">
    <property type="entry name" value="EF1_GNE"/>
    <property type="match status" value="1"/>
</dbReference>
<feature type="domain" description="Translation elongation factor EF1B beta/delta subunit guanine nucleotide exchange" evidence="9">
    <location>
        <begin position="129"/>
        <end position="215"/>
    </location>
</feature>
<keyword evidence="4 7" id="KW-0648">Protein biosynthesis</keyword>
<dbReference type="GO" id="GO:0005829">
    <property type="term" value="C:cytosol"/>
    <property type="evidence" value="ECO:0007669"/>
    <property type="project" value="TreeGrafter"/>
</dbReference>
<dbReference type="GO" id="GO:0005853">
    <property type="term" value="C:eukaryotic translation elongation factor 1 complex"/>
    <property type="evidence" value="ECO:0007669"/>
    <property type="project" value="InterPro"/>
</dbReference>
<comment type="function">
    <text evidence="5">Catalytic subunit of the guanine nucleotide exchange factor (GEF) (eEF1B subcomplex) of the eukaryotic elongation factor 1 complex (eEF1). Stimulates the exchange of GDP for GTP on elongation factor 1A (eEF1A), probably by displacing GDP from the nucleotide binding pocket in eEF1A.</text>
</comment>
<evidence type="ECO:0000259" key="10">
    <source>
        <dbReference type="SMART" id="SM01182"/>
    </source>
</evidence>
<dbReference type="Proteomes" id="UP001228049">
    <property type="component" value="Unassembled WGS sequence"/>
</dbReference>
<evidence type="ECO:0000256" key="1">
    <source>
        <dbReference type="ARBA" id="ARBA00007411"/>
    </source>
</evidence>
<evidence type="ECO:0000259" key="9">
    <source>
        <dbReference type="SMART" id="SM00888"/>
    </source>
</evidence>
<dbReference type="GO" id="GO:0003746">
    <property type="term" value="F:translation elongation factor activity"/>
    <property type="evidence" value="ECO:0007669"/>
    <property type="project" value="UniProtKB-KW"/>
</dbReference>
<name>A0AAD9ES44_DISEL</name>
<dbReference type="InterPro" id="IPR049720">
    <property type="entry name" value="EF1B_bsu/dsu"/>
</dbReference>
<evidence type="ECO:0000256" key="4">
    <source>
        <dbReference type="ARBA" id="ARBA00022917"/>
    </source>
</evidence>
<evidence type="ECO:0000313" key="11">
    <source>
        <dbReference type="EMBL" id="KAK1876259.1"/>
    </source>
</evidence>
<dbReference type="Pfam" id="PF00736">
    <property type="entry name" value="EF1_GNE"/>
    <property type="match status" value="1"/>
</dbReference>
<organism evidence="11 12">
    <name type="scientific">Dissostichus eleginoides</name>
    <name type="common">Patagonian toothfish</name>
    <name type="synonym">Dissostichus amissus</name>
    <dbReference type="NCBI Taxonomy" id="100907"/>
    <lineage>
        <taxon>Eukaryota</taxon>
        <taxon>Metazoa</taxon>
        <taxon>Chordata</taxon>
        <taxon>Craniata</taxon>
        <taxon>Vertebrata</taxon>
        <taxon>Euteleostomi</taxon>
        <taxon>Actinopterygii</taxon>
        <taxon>Neopterygii</taxon>
        <taxon>Teleostei</taxon>
        <taxon>Neoteleostei</taxon>
        <taxon>Acanthomorphata</taxon>
        <taxon>Eupercaria</taxon>
        <taxon>Perciformes</taxon>
        <taxon>Notothenioidei</taxon>
        <taxon>Nototheniidae</taxon>
        <taxon>Dissostichus</taxon>
    </lineage>
</organism>
<dbReference type="FunFam" id="3.30.70.60:FF:000001">
    <property type="entry name" value="Elongation factor 1-beta 1 like"/>
    <property type="match status" value="1"/>
</dbReference>
<dbReference type="InterPro" id="IPR036219">
    <property type="entry name" value="eEF-1beta-like_sf"/>
</dbReference>
<dbReference type="CDD" id="cd00292">
    <property type="entry name" value="EF1B"/>
    <property type="match status" value="1"/>
</dbReference>
<dbReference type="AlphaFoldDB" id="A0AAD9ES44"/>
<dbReference type="InterPro" id="IPR014038">
    <property type="entry name" value="EF1B_bsu/dsu_GNE"/>
</dbReference>
<evidence type="ECO:0000256" key="5">
    <source>
        <dbReference type="ARBA" id="ARBA00093309"/>
    </source>
</evidence>
<comment type="caution">
    <text evidence="11">The sequence shown here is derived from an EMBL/GenBank/DDBJ whole genome shotgun (WGS) entry which is preliminary data.</text>
</comment>
<dbReference type="Gene3D" id="3.30.70.60">
    <property type="match status" value="1"/>
</dbReference>
<evidence type="ECO:0000313" key="12">
    <source>
        <dbReference type="Proteomes" id="UP001228049"/>
    </source>
</evidence>
<gene>
    <name evidence="11" type="ORF">KUDE01_001583</name>
</gene>
<keyword evidence="3 7" id="KW-0251">Elongation factor</keyword>
<dbReference type="PANTHER" id="PTHR11595:SF21">
    <property type="entry name" value="ELONGATION FACTOR 1-BETA"/>
    <property type="match status" value="1"/>
</dbReference>
<dbReference type="EMBL" id="JASDAP010000029">
    <property type="protein sequence ID" value="KAK1876259.1"/>
    <property type="molecule type" value="Genomic_DNA"/>
</dbReference>
<dbReference type="InterPro" id="IPR001326">
    <property type="entry name" value="Transl_elong_EF1B_B/D_CS"/>
</dbReference>
<feature type="domain" description="Elongation factor 1 beta central acidic region eukaryote" evidence="10">
    <location>
        <begin position="94"/>
        <end position="120"/>
    </location>
</feature>
<protein>
    <recommendedName>
        <fullName evidence="2">Elongation factor 1-beta</fullName>
    </recommendedName>
</protein>
<dbReference type="InterPro" id="IPR014717">
    <property type="entry name" value="Transl_elong_EF1B/ribsomal_bS6"/>
</dbReference>
<dbReference type="InterPro" id="IPR018940">
    <property type="entry name" value="EF-1_beta_acid_region_euk"/>
</dbReference>
<dbReference type="Pfam" id="PF10587">
    <property type="entry name" value="EF-1_beta_acid"/>
    <property type="match status" value="1"/>
</dbReference>
<dbReference type="SUPFAM" id="SSF54984">
    <property type="entry name" value="eEF-1beta-like"/>
    <property type="match status" value="1"/>
</dbReference>
<feature type="region of interest" description="Disordered" evidence="8">
    <location>
        <begin position="64"/>
        <end position="102"/>
    </location>
</feature>
<comment type="subunit">
    <text evidence="6">EF-1 is composed of 4 subunits: alpha, beta (alpha subunit of the eEF1B subcomplex), delta (beta subunit of the eEF1B subcomplex), and gamma (gamma subunit of the eEF1B subcomplex). Interacts with elongation factor EEF1A1.</text>
</comment>
<keyword evidence="12" id="KW-1185">Reference proteome</keyword>
<dbReference type="PANTHER" id="PTHR11595">
    <property type="entry name" value="EF-HAND AND COILED-COIL DOMAIN-CONTAINING FAMILY MEMBER"/>
    <property type="match status" value="1"/>
</dbReference>
<evidence type="ECO:0000256" key="8">
    <source>
        <dbReference type="SAM" id="MobiDB-lite"/>
    </source>
</evidence>